<dbReference type="RefSeq" id="WP_125591460.1">
    <property type="nucleotide sequence ID" value="NZ_JBHSSN010000002.1"/>
</dbReference>
<reference evidence="3" key="1">
    <citation type="journal article" date="2019" name="Int. J. Syst. Evol. Microbiol.">
        <title>The Global Catalogue of Microorganisms (GCM) 10K type strain sequencing project: providing services to taxonomists for standard genome sequencing and annotation.</title>
        <authorList>
            <consortium name="The Broad Institute Genomics Platform"/>
            <consortium name="The Broad Institute Genome Sequencing Center for Infectious Disease"/>
            <person name="Wu L."/>
            <person name="Ma J."/>
        </authorList>
    </citation>
    <scope>NUCLEOTIDE SEQUENCE [LARGE SCALE GENOMIC DNA]</scope>
    <source>
        <strain evidence="3">CCM 8895</strain>
    </source>
</reference>
<gene>
    <name evidence="2" type="ORF">ACFP1F_00250</name>
</gene>
<evidence type="ECO:0000256" key="1">
    <source>
        <dbReference type="SAM" id="MobiDB-lite"/>
    </source>
</evidence>
<dbReference type="EMBL" id="JBHSSN010000002">
    <property type="protein sequence ID" value="MFC6322198.1"/>
    <property type="molecule type" value="Genomic_DNA"/>
</dbReference>
<accession>A0ABW1UUM2</accession>
<keyword evidence="3" id="KW-1185">Reference proteome</keyword>
<proteinExistence type="predicted"/>
<evidence type="ECO:0000313" key="2">
    <source>
        <dbReference type="EMBL" id="MFC6322198.1"/>
    </source>
</evidence>
<evidence type="ECO:0000313" key="3">
    <source>
        <dbReference type="Proteomes" id="UP001596186"/>
    </source>
</evidence>
<name>A0ABW1UUM2_9LACO</name>
<feature type="region of interest" description="Disordered" evidence="1">
    <location>
        <begin position="126"/>
        <end position="147"/>
    </location>
</feature>
<dbReference type="Proteomes" id="UP001596186">
    <property type="component" value="Unassembled WGS sequence"/>
</dbReference>
<organism evidence="2 3">
    <name type="scientific">Companilactobacillus baiquanensis</name>
    <dbReference type="NCBI Taxonomy" id="2486005"/>
    <lineage>
        <taxon>Bacteria</taxon>
        <taxon>Bacillati</taxon>
        <taxon>Bacillota</taxon>
        <taxon>Bacilli</taxon>
        <taxon>Lactobacillales</taxon>
        <taxon>Lactobacillaceae</taxon>
        <taxon>Companilactobacillus</taxon>
    </lineage>
</organism>
<sequence length="147" mass="17023">MANISTYREWVDLLKKFDTHENDDQVLEIAKNGILVWQTGVADRFMKRLTTVINKRMTDSVKTFEKQISHPGIQEANFVKSVHQLKKEFDTMKSLVNIEAIPTDPRRKLIEMLYNSRKDLQSNLEESAEADKSGKLSSLVRNNRVDN</sequence>
<comment type="caution">
    <text evidence="2">The sequence shown here is derived from an EMBL/GenBank/DDBJ whole genome shotgun (WGS) entry which is preliminary data.</text>
</comment>
<protein>
    <submittedName>
        <fullName evidence="2">Uncharacterized protein</fullName>
    </submittedName>
</protein>